<dbReference type="VEuPathDB" id="GiardiaDB:SS50377_20798"/>
<dbReference type="EMBL" id="AUWU02000001">
    <property type="protein sequence ID" value="KAH0577445.1"/>
    <property type="molecule type" value="Genomic_DNA"/>
</dbReference>
<reference evidence="1 2" key="1">
    <citation type="journal article" date="2014" name="PLoS Genet.">
        <title>The Genome of Spironucleus salmonicida Highlights a Fish Pathogen Adapted to Fluctuating Environments.</title>
        <authorList>
            <person name="Xu F."/>
            <person name="Jerlstrom-Hultqvist J."/>
            <person name="Einarsson E."/>
            <person name="Astvaldsson A."/>
            <person name="Svard S.G."/>
            <person name="Andersson J.O."/>
        </authorList>
    </citation>
    <scope>NUCLEOTIDE SEQUENCE</scope>
    <source>
        <strain evidence="2">ATCC 50377</strain>
    </source>
</reference>
<dbReference type="EMBL" id="KI546047">
    <property type="protein sequence ID" value="EST47094.1"/>
    <property type="molecule type" value="Genomic_DNA"/>
</dbReference>
<keyword evidence="3" id="KW-1185">Reference proteome</keyword>
<evidence type="ECO:0000313" key="1">
    <source>
        <dbReference type="EMBL" id="EST47094.1"/>
    </source>
</evidence>
<dbReference type="AlphaFoldDB" id="V6M1L9"/>
<accession>V6M1L9</accession>
<name>V6M1L9_9EUKA</name>
<reference evidence="2" key="2">
    <citation type="submission" date="2020-12" db="EMBL/GenBank/DDBJ databases">
        <title>New Spironucleus salmonicida genome in near-complete chromosomes.</title>
        <authorList>
            <person name="Xu F."/>
            <person name="Kurt Z."/>
            <person name="Jimenez-Gonzalez A."/>
            <person name="Astvaldsson A."/>
            <person name="Andersson J.O."/>
            <person name="Svard S.G."/>
        </authorList>
    </citation>
    <scope>NUCLEOTIDE SEQUENCE</scope>
    <source>
        <strain evidence="2">ATCC 50377</strain>
    </source>
</reference>
<evidence type="ECO:0000313" key="3">
    <source>
        <dbReference type="Proteomes" id="UP000018208"/>
    </source>
</evidence>
<organism evidence="1">
    <name type="scientific">Spironucleus salmonicida</name>
    <dbReference type="NCBI Taxonomy" id="348837"/>
    <lineage>
        <taxon>Eukaryota</taxon>
        <taxon>Metamonada</taxon>
        <taxon>Diplomonadida</taxon>
        <taxon>Hexamitidae</taxon>
        <taxon>Hexamitinae</taxon>
        <taxon>Spironucleus</taxon>
    </lineage>
</organism>
<protein>
    <submittedName>
        <fullName evidence="1">Uncharacterized protein</fullName>
    </submittedName>
</protein>
<dbReference type="Proteomes" id="UP000018208">
    <property type="component" value="Unassembled WGS sequence"/>
</dbReference>
<proteinExistence type="predicted"/>
<evidence type="ECO:0000313" key="2">
    <source>
        <dbReference type="EMBL" id="KAH0577445.1"/>
    </source>
</evidence>
<gene>
    <name evidence="1" type="ORF">SS50377_12800</name>
    <name evidence="2" type="ORF">SS50377_20798</name>
</gene>
<sequence length="386" mass="43799">MKCCQQDQAGILTAIQETLNEDFDELTAETHLSSQIFAEITKIQAENSRLKQNFTKTIAFLKDTDSTSLKGDIQKVIDFQRLRNAQLRKQLKGLRKCDPNGQLPVLIKQLNVQPLMLEKRQLRNPEIGRGLPGLLRLKSIQNDIMFVRAQIAHESARDAPIGKGKYAKNELLGIENQFVSVFQNIQSYPILERISELKMCENELKEEKLALIDAIFEKIEETEKLVDPQQQLQLGAVEATFNKILILGPQALIGKQELTQIQREIDIFTKIDELGVENQILNEQISFHHAPAVRILARHALEKSTKTQLAKIQKEIVSLNCAKNELQGVTNQPELIEEIAGFLNNESQTQSEHFKEEVEKICSGVGQMGIRGDLVKKYKKQCLILK</sequence>